<feature type="compositionally biased region" description="Acidic residues" evidence="1">
    <location>
        <begin position="148"/>
        <end position="159"/>
    </location>
</feature>
<proteinExistence type="predicted"/>
<sequence length="272" mass="30255">MKDNPAVPPTSTEDPKDSPRYPYIHLLQQLESKAYESQSLPQHPAVAHDTTERHTSSQPTPWDLSHDALLATLLHEFSNHVVQRTREVSLEVRKLQSSVNKVGVDVALVQTEWMKSSRDVFMEQVVSDDTENEKAKKFIQGGTRNENEELEKDLGPDDDDSAAEIARLEAEEQAAIRDGMKALSLFFDPKQSTKISENGTDDELGFDDDDDLHAFNGDDDVIGDSCYYYPSAKDDAFNQRPLPFIVGSREFMESSSAGLGALGDENAEVVHG</sequence>
<evidence type="ECO:0000313" key="3">
    <source>
        <dbReference type="Proteomes" id="UP001516023"/>
    </source>
</evidence>
<feature type="region of interest" description="Disordered" evidence="1">
    <location>
        <begin position="1"/>
        <end position="22"/>
    </location>
</feature>
<evidence type="ECO:0000256" key="1">
    <source>
        <dbReference type="SAM" id="MobiDB-lite"/>
    </source>
</evidence>
<reference evidence="2 3" key="1">
    <citation type="journal article" date="2020" name="G3 (Bethesda)">
        <title>Improved Reference Genome for Cyclotella cryptica CCMP332, a Model for Cell Wall Morphogenesis, Salinity Adaptation, and Lipid Production in Diatoms (Bacillariophyta).</title>
        <authorList>
            <person name="Roberts W.R."/>
            <person name="Downey K.M."/>
            <person name="Ruck E.C."/>
            <person name="Traller J.C."/>
            <person name="Alverson A.J."/>
        </authorList>
    </citation>
    <scope>NUCLEOTIDE SEQUENCE [LARGE SCALE GENOMIC DNA]</scope>
    <source>
        <strain evidence="2 3">CCMP332</strain>
    </source>
</reference>
<feature type="region of interest" description="Disordered" evidence="1">
    <location>
        <begin position="138"/>
        <end position="159"/>
    </location>
</feature>
<protein>
    <submittedName>
        <fullName evidence="2">Uncharacterized protein</fullName>
    </submittedName>
</protein>
<dbReference type="AlphaFoldDB" id="A0ABD3Q2R8"/>
<name>A0ABD3Q2R8_9STRA</name>
<evidence type="ECO:0000313" key="2">
    <source>
        <dbReference type="EMBL" id="KAL3794194.1"/>
    </source>
</evidence>
<comment type="caution">
    <text evidence="2">The sequence shown here is derived from an EMBL/GenBank/DDBJ whole genome shotgun (WGS) entry which is preliminary data.</text>
</comment>
<gene>
    <name evidence="2" type="ORF">HJC23_012901</name>
</gene>
<organism evidence="2 3">
    <name type="scientific">Cyclotella cryptica</name>
    <dbReference type="NCBI Taxonomy" id="29204"/>
    <lineage>
        <taxon>Eukaryota</taxon>
        <taxon>Sar</taxon>
        <taxon>Stramenopiles</taxon>
        <taxon>Ochrophyta</taxon>
        <taxon>Bacillariophyta</taxon>
        <taxon>Coscinodiscophyceae</taxon>
        <taxon>Thalassiosirophycidae</taxon>
        <taxon>Stephanodiscales</taxon>
        <taxon>Stephanodiscaceae</taxon>
        <taxon>Cyclotella</taxon>
    </lineage>
</organism>
<accession>A0ABD3Q2R8</accession>
<dbReference type="EMBL" id="JABMIG020000083">
    <property type="protein sequence ID" value="KAL3794194.1"/>
    <property type="molecule type" value="Genomic_DNA"/>
</dbReference>
<dbReference type="Proteomes" id="UP001516023">
    <property type="component" value="Unassembled WGS sequence"/>
</dbReference>
<feature type="region of interest" description="Disordered" evidence="1">
    <location>
        <begin position="34"/>
        <end position="61"/>
    </location>
</feature>
<keyword evidence="3" id="KW-1185">Reference proteome</keyword>